<feature type="compositionally biased region" description="Low complexity" evidence="1">
    <location>
        <begin position="1"/>
        <end position="20"/>
    </location>
</feature>
<gene>
    <name evidence="2" type="ORF">JR316_000117</name>
</gene>
<accession>A0A8H7Y9A2</accession>
<organism evidence="2">
    <name type="scientific">Psilocybe cubensis</name>
    <name type="common">Psychedelic mushroom</name>
    <name type="synonym">Stropharia cubensis</name>
    <dbReference type="NCBI Taxonomy" id="181762"/>
    <lineage>
        <taxon>Eukaryota</taxon>
        <taxon>Fungi</taxon>
        <taxon>Dikarya</taxon>
        <taxon>Basidiomycota</taxon>
        <taxon>Agaricomycotina</taxon>
        <taxon>Agaricomycetes</taxon>
        <taxon>Agaricomycetidae</taxon>
        <taxon>Agaricales</taxon>
        <taxon>Agaricineae</taxon>
        <taxon>Strophariaceae</taxon>
        <taxon>Psilocybe</taxon>
    </lineage>
</organism>
<evidence type="ECO:0000313" key="2">
    <source>
        <dbReference type="EMBL" id="KAG5173460.1"/>
    </source>
</evidence>
<name>A0A8H7Y9A2_PSICU</name>
<evidence type="ECO:0000256" key="1">
    <source>
        <dbReference type="SAM" id="MobiDB-lite"/>
    </source>
</evidence>
<dbReference type="EMBL" id="JAFIQS010000001">
    <property type="protein sequence ID" value="KAG5173460.1"/>
    <property type="molecule type" value="Genomic_DNA"/>
</dbReference>
<reference evidence="2" key="1">
    <citation type="submission" date="2021-02" db="EMBL/GenBank/DDBJ databases">
        <title>Psilocybe cubensis genome.</title>
        <authorList>
            <person name="Mckernan K.J."/>
            <person name="Crawford S."/>
            <person name="Trippe A."/>
            <person name="Kane L.T."/>
            <person name="Mclaughlin S."/>
        </authorList>
    </citation>
    <scope>NUCLEOTIDE SEQUENCE [LARGE SCALE GENOMIC DNA]</scope>
    <source>
        <strain evidence="2">MGC-MH-2018</strain>
    </source>
</reference>
<comment type="caution">
    <text evidence="2">The sequence shown here is derived from an EMBL/GenBank/DDBJ whole genome shotgun (WGS) entry which is preliminary data.</text>
</comment>
<feature type="compositionally biased region" description="Basic residues" evidence="1">
    <location>
        <begin position="49"/>
        <end position="59"/>
    </location>
</feature>
<proteinExistence type="predicted"/>
<protein>
    <submittedName>
        <fullName evidence="2">Uncharacterized protein</fullName>
    </submittedName>
</protein>
<dbReference type="AlphaFoldDB" id="A0A8H7Y9A2"/>
<feature type="region of interest" description="Disordered" evidence="1">
    <location>
        <begin position="1"/>
        <end position="133"/>
    </location>
</feature>
<sequence>MSFTVPSSSSTKVPSLSPSGSKDESRKRKRAQSEAPADSPGIDEQEPKRSRHRSVRSKRATTIIGDTPDEISPSKKLTLHKSNKRSDFQPSLMNPLRRVKKTLSEGDVFGDPSSTSEARGVTPLNTDAPGSGFKIPNWLLEIRDQARRDQSLVAKMNSALYLSTNTQVRIPNTIREHPYEERAAQPGAQKDF</sequence>